<dbReference type="InterPro" id="IPR040000">
    <property type="entry name" value="NOP9"/>
</dbReference>
<dbReference type="InterPro" id="IPR001313">
    <property type="entry name" value="Pumilio_RNA-bd_rpt"/>
</dbReference>
<dbReference type="OrthoDB" id="392571at2759"/>
<dbReference type="InterPro" id="IPR011989">
    <property type="entry name" value="ARM-like"/>
</dbReference>
<protein>
    <recommendedName>
        <fullName evidence="1">Nucleolar protein 9</fullName>
    </recommendedName>
    <alternativeName>
        <fullName evidence="3 4">Pumilio domain-containing protein NOP9</fullName>
    </alternativeName>
</protein>
<dbReference type="GO" id="GO:0030686">
    <property type="term" value="C:90S preribosome"/>
    <property type="evidence" value="ECO:0007669"/>
    <property type="project" value="TreeGrafter"/>
</dbReference>
<dbReference type="GO" id="GO:0030688">
    <property type="term" value="C:preribosome, small subunit precursor"/>
    <property type="evidence" value="ECO:0007669"/>
    <property type="project" value="TreeGrafter"/>
</dbReference>
<comment type="caution">
    <text evidence="6">The sequence shown here is derived from an EMBL/GenBank/DDBJ whole genome shotgun (WGS) entry which is preliminary data.</text>
</comment>
<dbReference type="GO" id="GO:0000447">
    <property type="term" value="P:endonucleolytic cleavage in ITS1 to separate SSU-rRNA from 5.8S rRNA and LSU-rRNA from tricistronic rRNA transcript (SSU-rRNA, 5.8S rRNA, LSU-rRNA)"/>
    <property type="evidence" value="ECO:0007669"/>
    <property type="project" value="TreeGrafter"/>
</dbReference>
<dbReference type="GO" id="GO:0005730">
    <property type="term" value="C:nucleolus"/>
    <property type="evidence" value="ECO:0007669"/>
    <property type="project" value="TreeGrafter"/>
</dbReference>
<dbReference type="EMBL" id="AWSO01000182">
    <property type="protein sequence ID" value="ESK93592.1"/>
    <property type="molecule type" value="Genomic_DNA"/>
</dbReference>
<dbReference type="Proteomes" id="UP000017559">
    <property type="component" value="Unassembled WGS sequence"/>
</dbReference>
<dbReference type="AlphaFoldDB" id="V2XIP4"/>
<dbReference type="KEGG" id="mrr:Moror_1598"/>
<keyword evidence="2" id="KW-0677">Repeat</keyword>
<dbReference type="PANTHER" id="PTHR13102:SF0">
    <property type="entry name" value="NUCLEOLAR PROTEIN 9"/>
    <property type="match status" value="1"/>
</dbReference>
<name>V2XIP4_MONRO</name>
<dbReference type="SUPFAM" id="SSF48371">
    <property type="entry name" value="ARM repeat"/>
    <property type="match status" value="2"/>
</dbReference>
<dbReference type="GO" id="GO:0000472">
    <property type="term" value="P:endonucleolytic cleavage to generate mature 5'-end of SSU-rRNA from (SSU-rRNA, 5.8S rRNA, LSU-rRNA)"/>
    <property type="evidence" value="ECO:0007669"/>
    <property type="project" value="TreeGrafter"/>
</dbReference>
<dbReference type="Pfam" id="PF22493">
    <property type="entry name" value="PUF_NOP9"/>
    <property type="match status" value="1"/>
</dbReference>
<feature type="region of interest" description="Disordered" evidence="5">
    <location>
        <begin position="1"/>
        <end position="52"/>
    </location>
</feature>
<evidence type="ECO:0000313" key="7">
    <source>
        <dbReference type="Proteomes" id="UP000017559"/>
    </source>
</evidence>
<dbReference type="HOGENOM" id="CLU_008720_0_0_1"/>
<evidence type="ECO:0000256" key="2">
    <source>
        <dbReference type="ARBA" id="ARBA00022737"/>
    </source>
</evidence>
<dbReference type="GO" id="GO:0000056">
    <property type="term" value="P:ribosomal small subunit export from nucleus"/>
    <property type="evidence" value="ECO:0007669"/>
    <property type="project" value="TreeGrafter"/>
</dbReference>
<feature type="region of interest" description="Disordered" evidence="5">
    <location>
        <begin position="665"/>
        <end position="748"/>
    </location>
</feature>
<evidence type="ECO:0000256" key="1">
    <source>
        <dbReference type="ARBA" id="ARBA00016427"/>
    </source>
</evidence>
<dbReference type="SMART" id="SM00025">
    <property type="entry name" value="Pumilio"/>
    <property type="match status" value="4"/>
</dbReference>
<dbReference type="GO" id="GO:0003723">
    <property type="term" value="F:RNA binding"/>
    <property type="evidence" value="ECO:0007669"/>
    <property type="project" value="InterPro"/>
</dbReference>
<organism evidence="6 7">
    <name type="scientific">Moniliophthora roreri (strain MCA 2997)</name>
    <name type="common">Cocoa frosty pod rot fungus</name>
    <name type="synonym">Crinipellis roreri</name>
    <dbReference type="NCBI Taxonomy" id="1381753"/>
    <lineage>
        <taxon>Eukaryota</taxon>
        <taxon>Fungi</taxon>
        <taxon>Dikarya</taxon>
        <taxon>Basidiomycota</taxon>
        <taxon>Agaricomycotina</taxon>
        <taxon>Agaricomycetes</taxon>
        <taxon>Agaricomycetidae</taxon>
        <taxon>Agaricales</taxon>
        <taxon>Marasmiineae</taxon>
        <taxon>Marasmiaceae</taxon>
        <taxon>Moniliophthora</taxon>
    </lineage>
</organism>
<evidence type="ECO:0000256" key="3">
    <source>
        <dbReference type="ARBA" id="ARBA00030932"/>
    </source>
</evidence>
<evidence type="ECO:0000313" key="6">
    <source>
        <dbReference type="EMBL" id="ESK93592.1"/>
    </source>
</evidence>
<feature type="compositionally biased region" description="Basic and acidic residues" evidence="5">
    <location>
        <begin position="732"/>
        <end position="741"/>
    </location>
</feature>
<feature type="region of interest" description="Disordered" evidence="5">
    <location>
        <begin position="501"/>
        <end position="523"/>
    </location>
</feature>
<reference evidence="6 7" key="1">
    <citation type="journal article" date="2014" name="BMC Genomics">
        <title>Genome and secretome analysis of the hemibiotrophic fungal pathogen, Moniliophthora roreri, which causes frosty pod rot disease of cacao: mechanisms of the biotrophic and necrotrophic phases.</title>
        <authorList>
            <person name="Meinhardt L.W."/>
            <person name="Costa G.G.L."/>
            <person name="Thomazella D.P.T."/>
            <person name="Teixeira P.J.P.L."/>
            <person name="Carazzolle M.F."/>
            <person name="Schuster S.C."/>
            <person name="Carlson J.E."/>
            <person name="Guiltinan M.J."/>
            <person name="Mieczkowski P."/>
            <person name="Farmer A."/>
            <person name="Ramaraj T."/>
            <person name="Crozier J."/>
            <person name="Davis R.E."/>
            <person name="Shao J."/>
            <person name="Melnick R.L."/>
            <person name="Pereira G.A.G."/>
            <person name="Bailey B.A."/>
        </authorList>
    </citation>
    <scope>NUCLEOTIDE SEQUENCE [LARGE SCALE GENOMIC DNA]</scope>
    <source>
        <strain evidence="6 7">MCA 2997</strain>
    </source>
</reference>
<proteinExistence type="predicted"/>
<sequence length="774" mass="86818">MPRENRKRGKRKTKNVEDVQAIPQEEEQYDTHEPQSEVGPSWIVSKPSQDQELNPEAPFGYVDSDVKAYFRTVDTQIRNWQDGEEEATGNEISSSDPNAEKQMFFVAALTEMTGKEKQLATDPDCSIVLERMAYSMDDFVRRVFLDSLSGSYEILMRHRFASHVCQTLFSVSAETISREVNGIYPSIPDSGNGELRTMSHLILDICEELLPSLNTLMMDPFASHVIRVLLSLLCPAAFSKSNFLLSMRSKRSSSWKSKQGNLTSLFSDNKGKGKEGTILRKTPSEFRIMSRRFVETLKEDIGGNEVRALAANDVASPCLTMLLHVEAELGMADVPDSLMDRVTVRIVSASILVNGEGVQPSDYLGTLFRDPTSSHLLETIMFRASEKPFSLLWSTYLKGKLPRLAIHPVANYVVAKSLERCNNTQLENAYQELDGSWEKLISSARTSVLRAAIDRSATLQSSEEDAINAIFRAFHLSTPEEKKYLVPCVLSLKTIENYRADGPSKADSQSQRKQKKGVKGNTNEHAFEASIQGSLLLQSALKLSESFSQPIVDSLVSLEIQDQLKIAYDSTGSRVMDAILDSPTLSAKVKRQFVMSFMGHFHELVDDRIGSRVGDRCFEFVDTYLKEKIARSVMPYEQNLIGSFYGKFFARNLNLYLLRRRPDEWRSTQSSKKQSSEEHQTPTAEPAQVESKPQDTPKPKKRKRDGAPKDEIDEVFASAPVKKMKGPGLAPKAKEGSKERVSSILESEGDLKEIFSAIRSAPKNDAKEKGRKKR</sequence>
<dbReference type="PANTHER" id="PTHR13102">
    <property type="entry name" value="NUCLEOLAR PROTEIN 9"/>
    <property type="match status" value="1"/>
</dbReference>
<dbReference type="GO" id="GO:0000480">
    <property type="term" value="P:endonucleolytic cleavage in 5'-ETS of tricistronic rRNA transcript (SSU-rRNA, 5.8S rRNA, LSU-rRNA)"/>
    <property type="evidence" value="ECO:0007669"/>
    <property type="project" value="TreeGrafter"/>
</dbReference>
<evidence type="ECO:0000256" key="4">
    <source>
        <dbReference type="ARBA" id="ARBA00031929"/>
    </source>
</evidence>
<gene>
    <name evidence="6" type="ORF">Moror_1598</name>
</gene>
<accession>V2XIP4</accession>
<dbReference type="InterPro" id="IPR016024">
    <property type="entry name" value="ARM-type_fold"/>
</dbReference>
<feature type="compositionally biased region" description="Basic residues" evidence="5">
    <location>
        <begin position="1"/>
        <end position="13"/>
    </location>
</feature>
<dbReference type="Gene3D" id="1.25.10.10">
    <property type="entry name" value="Leucine-rich Repeat Variant"/>
    <property type="match status" value="2"/>
</dbReference>
<keyword evidence="7" id="KW-1185">Reference proteome</keyword>
<dbReference type="STRING" id="1381753.V2XIP4"/>
<evidence type="ECO:0000256" key="5">
    <source>
        <dbReference type="SAM" id="MobiDB-lite"/>
    </source>
</evidence>